<evidence type="ECO:0000313" key="5">
    <source>
        <dbReference type="EMBL" id="VDP67074.1"/>
    </source>
</evidence>
<feature type="region of interest" description="Disordered" evidence="3">
    <location>
        <begin position="348"/>
        <end position="376"/>
    </location>
</feature>
<dbReference type="CDD" id="cd00174">
    <property type="entry name" value="SH3"/>
    <property type="match status" value="1"/>
</dbReference>
<dbReference type="Proteomes" id="UP000272942">
    <property type="component" value="Unassembled WGS sequence"/>
</dbReference>
<feature type="region of interest" description="Disordered" evidence="3">
    <location>
        <begin position="169"/>
        <end position="201"/>
    </location>
</feature>
<dbReference type="SMART" id="SM00326">
    <property type="entry name" value="SH3"/>
    <property type="match status" value="3"/>
</dbReference>
<evidence type="ECO:0000256" key="3">
    <source>
        <dbReference type="SAM" id="MobiDB-lite"/>
    </source>
</evidence>
<dbReference type="AlphaFoldDB" id="A0A183A6S0"/>
<dbReference type="WBParaSite" id="ECPE_0000265801-mRNA-1">
    <property type="protein sequence ID" value="ECPE_0000265801-mRNA-1"/>
    <property type="gene ID" value="ECPE_0000265801"/>
</dbReference>
<name>A0A183A6S0_9TREM</name>
<evidence type="ECO:0000259" key="4">
    <source>
        <dbReference type="PROSITE" id="PS50002"/>
    </source>
</evidence>
<sequence>MIDSSAPAYHDHRAGDFAIQYGQPHAYALYDFDTKVEGDLQFRAGDLLMLEDVVDEAWYRGHSVRTGQVGIFPMNHVEVKIALSTGLYTNAQPKPRIRAISDLKDSGKKTPITQATEPNRIVSNENRIQTNDNLFPANDLSFLPRRPSRVRVSSLRCKYDMTYQSLSPMFTSNTASAPNEPEDQTHSEKPDTSHIPLSRTPSIITSIRPRSQTSVSQLAQHLEQRGVTLNRMKSIPAGGRAIFPSSISPKSGPSPTPMEEPRSFPDYATSEGTGKRMITPSAYMVPTPLAMIAREQNRILGKGKLAPTEAYPTSTSSDPALAYSAMLKDRTRAGQLKNDNGVVVSTKSEIDLSRKSNQSDGVYHESPLSVNQPTRAHKPTGYAAEPYVHKDHSQANDRVSVNKAYMTENQSVSSTYPNKPALHQKPMLNYSGADIPSVLKSREDTLVHEDKRTYEEHGSYTETTEREYAKPTKYLQEYAVTMFNGSQNALPTAKESQESKQGPSTYVTRLTQELSSENSLATGTELRSGVNHAVSDLPDPSCCPKAPNSVPNLDPKQTDNFKEAIFSSLKNKNKNSEQWLYVSYDFFGTESGDLTVHAGTVLRCLDPLPPPAHANDLTIPERWLRCSTWYGQIGQVPSTFVRRILDPEELDGLLQYRPRAQALYDFTPEAKDDLQLQSGDILYLHEAVDSNWFRGESASTGQQGIFPISFVKVIYPL</sequence>
<feature type="compositionally biased region" description="Basic and acidic residues" evidence="3">
    <location>
        <begin position="183"/>
        <end position="192"/>
    </location>
</feature>
<dbReference type="InterPro" id="IPR001452">
    <property type="entry name" value="SH3_domain"/>
</dbReference>
<dbReference type="PANTHER" id="PTHR14167:SF116">
    <property type="entry name" value="CAP, ISOFORM AC"/>
    <property type="match status" value="1"/>
</dbReference>
<evidence type="ECO:0000313" key="6">
    <source>
        <dbReference type="Proteomes" id="UP000272942"/>
    </source>
</evidence>
<dbReference type="SUPFAM" id="SSF50044">
    <property type="entry name" value="SH3-domain"/>
    <property type="match status" value="3"/>
</dbReference>
<dbReference type="EMBL" id="UZAN01039759">
    <property type="protein sequence ID" value="VDP67074.1"/>
    <property type="molecule type" value="Genomic_DNA"/>
</dbReference>
<gene>
    <name evidence="5" type="ORF">ECPE_LOCUS2655</name>
</gene>
<dbReference type="PANTHER" id="PTHR14167">
    <property type="entry name" value="SH3 DOMAIN-CONTAINING"/>
    <property type="match status" value="1"/>
</dbReference>
<dbReference type="Gene3D" id="2.30.30.40">
    <property type="entry name" value="SH3 Domains"/>
    <property type="match status" value="3"/>
</dbReference>
<feature type="region of interest" description="Disordered" evidence="3">
    <location>
        <begin position="238"/>
        <end position="263"/>
    </location>
</feature>
<reference evidence="7" key="1">
    <citation type="submission" date="2016-06" db="UniProtKB">
        <authorList>
            <consortium name="WormBaseParasite"/>
        </authorList>
    </citation>
    <scope>IDENTIFICATION</scope>
</reference>
<evidence type="ECO:0000256" key="2">
    <source>
        <dbReference type="PROSITE-ProRule" id="PRU00192"/>
    </source>
</evidence>
<keyword evidence="1 2" id="KW-0728">SH3 domain</keyword>
<evidence type="ECO:0000256" key="1">
    <source>
        <dbReference type="ARBA" id="ARBA00022443"/>
    </source>
</evidence>
<dbReference type="OrthoDB" id="19092at2759"/>
<reference evidence="5 6" key="2">
    <citation type="submission" date="2018-11" db="EMBL/GenBank/DDBJ databases">
        <authorList>
            <consortium name="Pathogen Informatics"/>
        </authorList>
    </citation>
    <scope>NUCLEOTIDE SEQUENCE [LARGE SCALE GENOMIC DNA]</scope>
    <source>
        <strain evidence="5 6">Egypt</strain>
    </source>
</reference>
<dbReference type="Pfam" id="PF00018">
    <property type="entry name" value="SH3_1"/>
    <property type="match status" value="2"/>
</dbReference>
<organism evidence="7">
    <name type="scientific">Echinostoma caproni</name>
    <dbReference type="NCBI Taxonomy" id="27848"/>
    <lineage>
        <taxon>Eukaryota</taxon>
        <taxon>Metazoa</taxon>
        <taxon>Spiralia</taxon>
        <taxon>Lophotrochozoa</taxon>
        <taxon>Platyhelminthes</taxon>
        <taxon>Trematoda</taxon>
        <taxon>Digenea</taxon>
        <taxon>Plagiorchiida</taxon>
        <taxon>Echinostomata</taxon>
        <taxon>Echinostomatoidea</taxon>
        <taxon>Echinostomatidae</taxon>
        <taxon>Echinostoma</taxon>
    </lineage>
</organism>
<dbReference type="PROSITE" id="PS50002">
    <property type="entry name" value="SH3"/>
    <property type="match status" value="3"/>
</dbReference>
<feature type="domain" description="SH3" evidence="4">
    <location>
        <begin position="575"/>
        <end position="646"/>
    </location>
</feature>
<dbReference type="InterPro" id="IPR036028">
    <property type="entry name" value="SH3-like_dom_sf"/>
</dbReference>
<evidence type="ECO:0000313" key="7">
    <source>
        <dbReference type="WBParaSite" id="ECPE_0000265801-mRNA-1"/>
    </source>
</evidence>
<dbReference type="InterPro" id="IPR050384">
    <property type="entry name" value="Endophilin_SH3RF"/>
</dbReference>
<feature type="domain" description="SH3" evidence="4">
    <location>
        <begin position="21"/>
        <end position="82"/>
    </location>
</feature>
<accession>A0A183A6S0</accession>
<feature type="domain" description="SH3" evidence="4">
    <location>
        <begin position="655"/>
        <end position="716"/>
    </location>
</feature>
<keyword evidence="6" id="KW-1185">Reference proteome</keyword>
<proteinExistence type="predicted"/>
<protein>
    <submittedName>
        <fullName evidence="7">SH3 domain-containing protein</fullName>
    </submittedName>
</protein>